<feature type="transmembrane region" description="Helical" evidence="8">
    <location>
        <begin position="159"/>
        <end position="180"/>
    </location>
</feature>
<evidence type="ECO:0000313" key="10">
    <source>
        <dbReference type="EMBL" id="NUB46475.1"/>
    </source>
</evidence>
<feature type="domain" description="ABC transmembrane type-1" evidence="9">
    <location>
        <begin position="374"/>
        <end position="564"/>
    </location>
</feature>
<keyword evidence="6 8" id="KW-1133">Transmembrane helix</keyword>
<keyword evidence="2 8" id="KW-0813">Transport</keyword>
<feature type="transmembrane region" description="Helical" evidence="8">
    <location>
        <begin position="20"/>
        <end position="44"/>
    </location>
</feature>
<keyword evidence="5 8" id="KW-0812">Transmembrane</keyword>
<dbReference type="CDD" id="cd06261">
    <property type="entry name" value="TM_PBP2"/>
    <property type="match status" value="2"/>
</dbReference>
<dbReference type="RefSeq" id="WP_152828561.1">
    <property type="nucleotide sequence ID" value="NZ_WHUT02000015.1"/>
</dbReference>
<comment type="similarity">
    <text evidence="8">Belongs to the binding-protein-dependent transport system permease family.</text>
</comment>
<comment type="caution">
    <text evidence="10">The sequence shown here is derived from an EMBL/GenBank/DDBJ whole genome shotgun (WGS) entry which is preliminary data.</text>
</comment>
<feature type="transmembrane region" description="Helical" evidence="8">
    <location>
        <begin position="438"/>
        <end position="456"/>
    </location>
</feature>
<evidence type="ECO:0000256" key="3">
    <source>
        <dbReference type="ARBA" id="ARBA00022475"/>
    </source>
</evidence>
<feature type="transmembrane region" description="Helical" evidence="8">
    <location>
        <begin position="490"/>
        <end position="508"/>
    </location>
</feature>
<dbReference type="GO" id="GO:0055085">
    <property type="term" value="P:transmembrane transport"/>
    <property type="evidence" value="ECO:0007669"/>
    <property type="project" value="InterPro"/>
</dbReference>
<comment type="subcellular location">
    <subcellularLocation>
        <location evidence="1">Cell inner membrane</location>
        <topology evidence="1">Multi-pass membrane protein</topology>
    </subcellularLocation>
    <subcellularLocation>
        <location evidence="8">Cell membrane</location>
        <topology evidence="8">Multi-pass membrane protein</topology>
    </subcellularLocation>
</comment>
<protein>
    <submittedName>
        <fullName evidence="10">Iron ABC transporter permease</fullName>
    </submittedName>
</protein>
<dbReference type="EMBL" id="WHUT02000015">
    <property type="protein sequence ID" value="NUB46475.1"/>
    <property type="molecule type" value="Genomic_DNA"/>
</dbReference>
<dbReference type="PANTHER" id="PTHR43357:SF4">
    <property type="entry name" value="INNER MEMBRANE ABC TRANSPORTER PERMEASE PROTEIN YDCV"/>
    <property type="match status" value="1"/>
</dbReference>
<feature type="transmembrane region" description="Helical" evidence="8">
    <location>
        <begin position="412"/>
        <end position="432"/>
    </location>
</feature>
<feature type="transmembrane region" description="Helical" evidence="8">
    <location>
        <begin position="514"/>
        <end position="534"/>
    </location>
</feature>
<feature type="domain" description="ABC transmembrane type-1" evidence="9">
    <location>
        <begin position="75"/>
        <end position="286"/>
    </location>
</feature>
<evidence type="ECO:0000256" key="5">
    <source>
        <dbReference type="ARBA" id="ARBA00022692"/>
    </source>
</evidence>
<dbReference type="Proteomes" id="UP000484076">
    <property type="component" value="Unassembled WGS sequence"/>
</dbReference>
<evidence type="ECO:0000256" key="2">
    <source>
        <dbReference type="ARBA" id="ARBA00022448"/>
    </source>
</evidence>
<dbReference type="SUPFAM" id="SSF161098">
    <property type="entry name" value="MetI-like"/>
    <property type="match status" value="2"/>
</dbReference>
<keyword evidence="11" id="KW-1185">Reference proteome</keyword>
<gene>
    <name evidence="10" type="ORF">GEU84_018945</name>
</gene>
<keyword evidence="7 8" id="KW-0472">Membrane</keyword>
<name>A0A8X8KPU9_9RHOB</name>
<evidence type="ECO:0000259" key="9">
    <source>
        <dbReference type="PROSITE" id="PS50928"/>
    </source>
</evidence>
<feature type="transmembrane region" description="Helical" evidence="8">
    <location>
        <begin position="111"/>
        <end position="133"/>
    </location>
</feature>
<feature type="transmembrane region" description="Helical" evidence="8">
    <location>
        <begin position="378"/>
        <end position="400"/>
    </location>
</feature>
<dbReference type="PANTHER" id="PTHR43357">
    <property type="entry name" value="INNER MEMBRANE ABC TRANSPORTER PERMEASE PROTEIN YDCV"/>
    <property type="match status" value="1"/>
</dbReference>
<dbReference type="PROSITE" id="PS50928">
    <property type="entry name" value="ABC_TM1"/>
    <property type="match status" value="2"/>
</dbReference>
<evidence type="ECO:0000256" key="4">
    <source>
        <dbReference type="ARBA" id="ARBA00022519"/>
    </source>
</evidence>
<dbReference type="Pfam" id="PF00528">
    <property type="entry name" value="BPD_transp_1"/>
    <property type="match status" value="2"/>
</dbReference>
<evidence type="ECO:0000256" key="7">
    <source>
        <dbReference type="ARBA" id="ARBA00023136"/>
    </source>
</evidence>
<dbReference type="GO" id="GO:0005886">
    <property type="term" value="C:plasma membrane"/>
    <property type="evidence" value="ECO:0007669"/>
    <property type="project" value="UniProtKB-SubCell"/>
</dbReference>
<evidence type="ECO:0000256" key="8">
    <source>
        <dbReference type="RuleBase" id="RU363032"/>
    </source>
</evidence>
<keyword evidence="4" id="KW-0997">Cell inner membrane</keyword>
<keyword evidence="3" id="KW-1003">Cell membrane</keyword>
<feature type="transmembrane region" description="Helical" evidence="8">
    <location>
        <begin position="79"/>
        <end position="99"/>
    </location>
</feature>
<proteinExistence type="inferred from homology"/>
<accession>A0A8X8KPU9</accession>
<dbReference type="InterPro" id="IPR035906">
    <property type="entry name" value="MetI-like_sf"/>
</dbReference>
<evidence type="ECO:0000256" key="1">
    <source>
        <dbReference type="ARBA" id="ARBA00004429"/>
    </source>
</evidence>
<sequence>MSVVSQSRMRRSGITPQTYVKWILLALVSAMVMGPLFVLVLTSFRPPGALPFQDAGYTLANYVDILTRRGSLRIFWNTLYYASSSVVLGITIAMIIAWLTERTNMGGRTLFRILMFSWMAVPPLVFGYGWILLINPGNGAINVLLMNVFRLSGAPLSPYSPLALIIISGLSLVPTAYVMISGLLRNMDPSLEDAGYVIGAARSTTVRKITLPLMRPGLLSVSIFLIMAMVQTFDLPQILGATAQFPVLSTRIYLLATPEVGVPNYGLAGALGVFLLMLALALMWFYFRAIQLAERFRTVTGKGFRPRRSDLGRWRPAAYLFVGTYFTVMILPLLILLWTSLLPYYRVPSFAAFADLSLASYAKVLTEPTVLRAMENTLFLVFISSTAVMALSCLISWFAVRSGGRSSRLLDLLSFLPTAVPPIVMAVAMLLLFMRSPIYGTIWVIIIGHIVIYLPFGTRTMNSAFMQIHHELEHAAAVCGATWMTGLRRVLVPLVWPHVLNAWLWVLAHSVRDLTFPLILLSSQNLVLASALYLRWDMPDQTGASAIAMILVVGLSALVVPIQIYTTRRIDRD</sequence>
<dbReference type="InterPro" id="IPR000515">
    <property type="entry name" value="MetI-like"/>
</dbReference>
<feature type="transmembrane region" description="Helical" evidence="8">
    <location>
        <begin position="265"/>
        <end position="287"/>
    </location>
</feature>
<evidence type="ECO:0000313" key="11">
    <source>
        <dbReference type="Proteomes" id="UP000484076"/>
    </source>
</evidence>
<evidence type="ECO:0000256" key="6">
    <source>
        <dbReference type="ARBA" id="ARBA00022989"/>
    </source>
</evidence>
<organism evidence="10 11">
    <name type="scientific">Fertoeibacter niger</name>
    <dbReference type="NCBI Taxonomy" id="2656921"/>
    <lineage>
        <taxon>Bacteria</taxon>
        <taxon>Pseudomonadati</taxon>
        <taxon>Pseudomonadota</taxon>
        <taxon>Alphaproteobacteria</taxon>
        <taxon>Rhodobacterales</taxon>
        <taxon>Paracoccaceae</taxon>
        <taxon>Fertoeibacter</taxon>
    </lineage>
</organism>
<feature type="transmembrane region" description="Helical" evidence="8">
    <location>
        <begin position="217"/>
        <end position="245"/>
    </location>
</feature>
<feature type="transmembrane region" description="Helical" evidence="8">
    <location>
        <begin position="317"/>
        <end position="338"/>
    </location>
</feature>
<feature type="transmembrane region" description="Helical" evidence="8">
    <location>
        <begin position="546"/>
        <end position="565"/>
    </location>
</feature>
<reference evidence="10" key="1">
    <citation type="submission" date="2020-05" db="EMBL/GenBank/DDBJ databases">
        <title>Fertoebacter nigrum gen. nov., sp. nov., a new member of the family Rhodobacteraceae.</title>
        <authorList>
            <person name="Szuroczki S."/>
            <person name="Abbaszade G."/>
            <person name="Buni D."/>
            <person name="Schumann P."/>
            <person name="Toth E."/>
        </authorList>
    </citation>
    <scope>NUCLEOTIDE SEQUENCE</scope>
    <source>
        <strain evidence="10">RG-N-1a</strain>
    </source>
</reference>
<dbReference type="Gene3D" id="1.10.3720.10">
    <property type="entry name" value="MetI-like"/>
    <property type="match status" value="2"/>
</dbReference>
<dbReference type="AlphaFoldDB" id="A0A8X8KPU9"/>